<accession>E3H8A9</accession>
<dbReference type="AlphaFoldDB" id="E3H8A9"/>
<evidence type="ECO:0000313" key="1">
    <source>
        <dbReference type="EMBL" id="ADO82676.1"/>
    </source>
</evidence>
<evidence type="ECO:0000313" key="2">
    <source>
        <dbReference type="Proteomes" id="UP000006875"/>
    </source>
</evidence>
<dbReference type="Proteomes" id="UP000006875">
    <property type="component" value="Chromosome"/>
</dbReference>
<proteinExistence type="predicted"/>
<dbReference type="HOGENOM" id="CLU_1882937_0_0_0"/>
<gene>
    <name evidence="1" type="ordered locus">Ilyop_0891</name>
</gene>
<dbReference type="EMBL" id="CP002281">
    <property type="protein sequence ID" value="ADO82676.1"/>
    <property type="molecule type" value="Genomic_DNA"/>
</dbReference>
<sequence>MKNMISLLIPKFISISTSSKVKDIYDIDKLKSKFGKLNVFVNELQIEIWSDNTWAILQDGVEKPFEGRFLDLIDESLRKEGISKLGIKKRGHVYYDPAREKYTVINCSSRLVFIGTGKNIDDISKLFRIVSKSRN</sequence>
<dbReference type="RefSeq" id="WP_013387346.1">
    <property type="nucleotide sequence ID" value="NC_014632.1"/>
</dbReference>
<dbReference type="KEGG" id="ipo:Ilyop_0891"/>
<reference evidence="1 2" key="1">
    <citation type="journal article" date="2010" name="Stand. Genomic Sci.">
        <title>Complete genome sequence of Ilyobacter polytropus type strain (CuHbu1).</title>
        <authorList>
            <person name="Sikorski J."/>
            <person name="Chertkov O."/>
            <person name="Lapidus A."/>
            <person name="Nolan M."/>
            <person name="Lucas S."/>
            <person name="Del Rio T.G."/>
            <person name="Tice H."/>
            <person name="Cheng J.F."/>
            <person name="Tapia R."/>
            <person name="Han C."/>
            <person name="Goodwin L."/>
            <person name="Pitluck S."/>
            <person name="Liolios K."/>
            <person name="Ivanova N."/>
            <person name="Mavromatis K."/>
            <person name="Mikhailova N."/>
            <person name="Pati A."/>
            <person name="Chen A."/>
            <person name="Palaniappan K."/>
            <person name="Land M."/>
            <person name="Hauser L."/>
            <person name="Chang Y.J."/>
            <person name="Jeffries C.D."/>
            <person name="Brambilla E."/>
            <person name="Yasawong M."/>
            <person name="Rohde M."/>
            <person name="Pukall R."/>
            <person name="Spring S."/>
            <person name="Goker M."/>
            <person name="Woyke T."/>
            <person name="Bristow J."/>
            <person name="Eisen J.A."/>
            <person name="Markowitz V."/>
            <person name="Hugenholtz P."/>
            <person name="Kyrpides N.C."/>
            <person name="Klenk H.P."/>
        </authorList>
    </citation>
    <scope>NUCLEOTIDE SEQUENCE [LARGE SCALE GENOMIC DNA]</scope>
    <source>
        <strain evidence="2">ATCC 51220 / DSM 2926 / LMG 16218 / CuHBu1</strain>
    </source>
</reference>
<keyword evidence="2" id="KW-1185">Reference proteome</keyword>
<protein>
    <submittedName>
        <fullName evidence="1">Uncharacterized protein</fullName>
    </submittedName>
</protein>
<name>E3H8A9_ILYPC</name>
<organism evidence="1 2">
    <name type="scientific">Ilyobacter polytropus (strain ATCC 51220 / DSM 2926 / LMG 16218 / CuHBu1)</name>
    <dbReference type="NCBI Taxonomy" id="572544"/>
    <lineage>
        <taxon>Bacteria</taxon>
        <taxon>Fusobacteriati</taxon>
        <taxon>Fusobacteriota</taxon>
        <taxon>Fusobacteriia</taxon>
        <taxon>Fusobacteriales</taxon>
        <taxon>Fusobacteriaceae</taxon>
        <taxon>Ilyobacter</taxon>
    </lineage>
</organism>